<keyword evidence="1" id="KW-0732">Signal</keyword>
<gene>
    <name evidence="2" type="ORF">ALECFALPRED_001362</name>
</gene>
<protein>
    <submittedName>
        <fullName evidence="2">Uncharacterized protein</fullName>
    </submittedName>
</protein>
<dbReference type="OrthoDB" id="5370798at2759"/>
<feature type="chain" id="PRO_5034379720" evidence="1">
    <location>
        <begin position="21"/>
        <end position="167"/>
    </location>
</feature>
<evidence type="ECO:0000313" key="2">
    <source>
        <dbReference type="EMBL" id="CAF9905844.1"/>
    </source>
</evidence>
<organism evidence="2 3">
    <name type="scientific">Alectoria fallacina</name>
    <dbReference type="NCBI Taxonomy" id="1903189"/>
    <lineage>
        <taxon>Eukaryota</taxon>
        <taxon>Fungi</taxon>
        <taxon>Dikarya</taxon>
        <taxon>Ascomycota</taxon>
        <taxon>Pezizomycotina</taxon>
        <taxon>Lecanoromycetes</taxon>
        <taxon>OSLEUM clade</taxon>
        <taxon>Lecanoromycetidae</taxon>
        <taxon>Lecanorales</taxon>
        <taxon>Lecanorineae</taxon>
        <taxon>Parmeliaceae</taxon>
        <taxon>Alectoria</taxon>
    </lineage>
</organism>
<keyword evidence="3" id="KW-1185">Reference proteome</keyword>
<name>A0A8H3IA11_9LECA</name>
<evidence type="ECO:0000256" key="1">
    <source>
        <dbReference type="SAM" id="SignalP"/>
    </source>
</evidence>
<evidence type="ECO:0000313" key="3">
    <source>
        <dbReference type="Proteomes" id="UP000664203"/>
    </source>
</evidence>
<sequence>MLPLAYFPLLLLAEFGSPHALNVTALGPFSNPIPARLNLHPLPNPFPVPNSDITLLYFGMPIPGPPLPQNDVINCFALAIDYLETLIAEQGDRPIAFRYEMTYEAVALKIESENYPLYCITYDEALSVLWGISLKMAREGYQYRRMVVLRTGGLDVLGTAVVRDATW</sequence>
<dbReference type="EMBL" id="CAJPDR010000013">
    <property type="protein sequence ID" value="CAF9905844.1"/>
    <property type="molecule type" value="Genomic_DNA"/>
</dbReference>
<comment type="caution">
    <text evidence="2">The sequence shown here is derived from an EMBL/GenBank/DDBJ whole genome shotgun (WGS) entry which is preliminary data.</text>
</comment>
<accession>A0A8H3IA11</accession>
<proteinExistence type="predicted"/>
<feature type="signal peptide" evidence="1">
    <location>
        <begin position="1"/>
        <end position="20"/>
    </location>
</feature>
<reference evidence="2" key="1">
    <citation type="submission" date="2021-03" db="EMBL/GenBank/DDBJ databases">
        <authorList>
            <person name="Tagirdzhanova G."/>
        </authorList>
    </citation>
    <scope>NUCLEOTIDE SEQUENCE</scope>
</reference>
<dbReference type="AlphaFoldDB" id="A0A8H3IA11"/>
<dbReference type="Proteomes" id="UP000664203">
    <property type="component" value="Unassembled WGS sequence"/>
</dbReference>